<sequence length="136" mass="14869">MAPRWLFWLSYMTTFSGFHICGADLDNATNTPRSATKALNEPLNLTEVLDGVDSDIPAYCNGSSWPCTIAIVNLNTVPAAFLNGGGTRGPYPRSDVATYYDVQDALSEVWSDCVYGIERQVGWAATGKPIHLYKKS</sequence>
<dbReference type="GeneID" id="59331944"/>
<feature type="chain" id="PRO_5034558484" description="Ecp2 effector protein domain-containing protein" evidence="1">
    <location>
        <begin position="24"/>
        <end position="136"/>
    </location>
</feature>
<keyword evidence="1" id="KW-0732">Signal</keyword>
<dbReference type="EMBL" id="JACCJB010000018">
    <property type="protein sequence ID" value="KAF6219708.1"/>
    <property type="molecule type" value="Genomic_DNA"/>
</dbReference>
<organism evidence="2 3">
    <name type="scientific">Letharia lupina</name>
    <dbReference type="NCBI Taxonomy" id="560253"/>
    <lineage>
        <taxon>Eukaryota</taxon>
        <taxon>Fungi</taxon>
        <taxon>Dikarya</taxon>
        <taxon>Ascomycota</taxon>
        <taxon>Pezizomycotina</taxon>
        <taxon>Lecanoromycetes</taxon>
        <taxon>OSLEUM clade</taxon>
        <taxon>Lecanoromycetidae</taxon>
        <taxon>Lecanorales</taxon>
        <taxon>Lecanorineae</taxon>
        <taxon>Parmeliaceae</taxon>
        <taxon>Letharia</taxon>
    </lineage>
</organism>
<dbReference type="AlphaFoldDB" id="A0A8H6F9J1"/>
<evidence type="ECO:0008006" key="4">
    <source>
        <dbReference type="Google" id="ProtNLM"/>
    </source>
</evidence>
<evidence type="ECO:0000313" key="3">
    <source>
        <dbReference type="Proteomes" id="UP000593566"/>
    </source>
</evidence>
<dbReference type="Proteomes" id="UP000593566">
    <property type="component" value="Unassembled WGS sequence"/>
</dbReference>
<evidence type="ECO:0000313" key="2">
    <source>
        <dbReference type="EMBL" id="KAF6219708.1"/>
    </source>
</evidence>
<evidence type="ECO:0000256" key="1">
    <source>
        <dbReference type="SAM" id="SignalP"/>
    </source>
</evidence>
<accession>A0A8H6F9J1</accession>
<proteinExistence type="predicted"/>
<dbReference type="RefSeq" id="XP_037149143.1">
    <property type="nucleotide sequence ID" value="XM_037294455.1"/>
</dbReference>
<gene>
    <name evidence="2" type="ORF">HO133_003533</name>
</gene>
<protein>
    <recommendedName>
        <fullName evidence="4">Ecp2 effector protein domain-containing protein</fullName>
    </recommendedName>
</protein>
<reference evidence="2 3" key="1">
    <citation type="journal article" date="2020" name="Genomics">
        <title>Complete, high-quality genomes from long-read metagenomic sequencing of two wolf lichen thalli reveals enigmatic genome architecture.</title>
        <authorList>
            <person name="McKenzie S.K."/>
            <person name="Walston R.F."/>
            <person name="Allen J.L."/>
        </authorList>
    </citation>
    <scope>NUCLEOTIDE SEQUENCE [LARGE SCALE GENOMIC DNA]</scope>
    <source>
        <strain evidence="2">WasteWater1</strain>
    </source>
</reference>
<name>A0A8H6F9J1_9LECA</name>
<keyword evidence="3" id="KW-1185">Reference proteome</keyword>
<comment type="caution">
    <text evidence="2">The sequence shown here is derived from an EMBL/GenBank/DDBJ whole genome shotgun (WGS) entry which is preliminary data.</text>
</comment>
<feature type="signal peptide" evidence="1">
    <location>
        <begin position="1"/>
        <end position="23"/>
    </location>
</feature>